<proteinExistence type="predicted"/>
<dbReference type="Proteomes" id="UP000307440">
    <property type="component" value="Unassembled WGS sequence"/>
</dbReference>
<protein>
    <recommendedName>
        <fullName evidence="4">RRM domain-containing protein</fullName>
    </recommendedName>
</protein>
<dbReference type="EMBL" id="ML210165">
    <property type="protein sequence ID" value="TFK27416.1"/>
    <property type="molecule type" value="Genomic_DNA"/>
</dbReference>
<reference evidence="2 3" key="1">
    <citation type="journal article" date="2019" name="Nat. Ecol. Evol.">
        <title>Megaphylogeny resolves global patterns of mushroom evolution.</title>
        <authorList>
            <person name="Varga T."/>
            <person name="Krizsan K."/>
            <person name="Foldi C."/>
            <person name="Dima B."/>
            <person name="Sanchez-Garcia M."/>
            <person name="Sanchez-Ramirez S."/>
            <person name="Szollosi G.J."/>
            <person name="Szarkandi J.G."/>
            <person name="Papp V."/>
            <person name="Albert L."/>
            <person name="Andreopoulos W."/>
            <person name="Angelini C."/>
            <person name="Antonin V."/>
            <person name="Barry K.W."/>
            <person name="Bougher N.L."/>
            <person name="Buchanan P."/>
            <person name="Buyck B."/>
            <person name="Bense V."/>
            <person name="Catcheside P."/>
            <person name="Chovatia M."/>
            <person name="Cooper J."/>
            <person name="Damon W."/>
            <person name="Desjardin D."/>
            <person name="Finy P."/>
            <person name="Geml J."/>
            <person name="Haridas S."/>
            <person name="Hughes K."/>
            <person name="Justo A."/>
            <person name="Karasinski D."/>
            <person name="Kautmanova I."/>
            <person name="Kiss B."/>
            <person name="Kocsube S."/>
            <person name="Kotiranta H."/>
            <person name="LaButti K.M."/>
            <person name="Lechner B.E."/>
            <person name="Liimatainen K."/>
            <person name="Lipzen A."/>
            <person name="Lukacs Z."/>
            <person name="Mihaltcheva S."/>
            <person name="Morgado L.N."/>
            <person name="Niskanen T."/>
            <person name="Noordeloos M.E."/>
            <person name="Ohm R.A."/>
            <person name="Ortiz-Santana B."/>
            <person name="Ovrebo C."/>
            <person name="Racz N."/>
            <person name="Riley R."/>
            <person name="Savchenko A."/>
            <person name="Shiryaev A."/>
            <person name="Soop K."/>
            <person name="Spirin V."/>
            <person name="Szebenyi C."/>
            <person name="Tomsovsky M."/>
            <person name="Tulloss R.E."/>
            <person name="Uehling J."/>
            <person name="Grigoriev I.V."/>
            <person name="Vagvolgyi C."/>
            <person name="Papp T."/>
            <person name="Martin F.M."/>
            <person name="Miettinen O."/>
            <person name="Hibbett D.S."/>
            <person name="Nagy L.G."/>
        </authorList>
    </citation>
    <scope>NUCLEOTIDE SEQUENCE [LARGE SCALE GENOMIC DNA]</scope>
    <source>
        <strain evidence="2 3">CBS 121175</strain>
    </source>
</reference>
<accession>A0A5C3L5J9</accession>
<dbReference type="OrthoDB" id="5541797at2759"/>
<name>A0A5C3L5J9_COPMA</name>
<feature type="region of interest" description="Disordered" evidence="1">
    <location>
        <begin position="66"/>
        <end position="87"/>
    </location>
</feature>
<gene>
    <name evidence="2" type="ORF">FA15DRAFT_586478</name>
</gene>
<evidence type="ECO:0000313" key="2">
    <source>
        <dbReference type="EMBL" id="TFK27416.1"/>
    </source>
</evidence>
<sequence>SVALLYKRFRPTREAVIAFNSLDNMTKNLRILNQLDLSGIRVKAIPIVADEDWDLFLTKRSRGHKGRKEAAERGSWNGDGPNAGIRGLNPERTVTMWGFPGKATAEAVEKFLDGYDISRSGDGEAMIYKPTGAYSLYSRFLVVLNSEAEAQRVAENLHMTRLPKKNHVVYAQAIY</sequence>
<evidence type="ECO:0008006" key="4">
    <source>
        <dbReference type="Google" id="ProtNLM"/>
    </source>
</evidence>
<feature type="non-terminal residue" evidence="2">
    <location>
        <position position="1"/>
    </location>
</feature>
<dbReference type="AlphaFoldDB" id="A0A5C3L5J9"/>
<keyword evidence="3" id="KW-1185">Reference proteome</keyword>
<organism evidence="2 3">
    <name type="scientific">Coprinopsis marcescibilis</name>
    <name type="common">Agaric fungus</name>
    <name type="synonym">Psathyrella marcescibilis</name>
    <dbReference type="NCBI Taxonomy" id="230819"/>
    <lineage>
        <taxon>Eukaryota</taxon>
        <taxon>Fungi</taxon>
        <taxon>Dikarya</taxon>
        <taxon>Basidiomycota</taxon>
        <taxon>Agaricomycotina</taxon>
        <taxon>Agaricomycetes</taxon>
        <taxon>Agaricomycetidae</taxon>
        <taxon>Agaricales</taxon>
        <taxon>Agaricineae</taxon>
        <taxon>Psathyrellaceae</taxon>
        <taxon>Coprinopsis</taxon>
    </lineage>
</organism>
<evidence type="ECO:0000313" key="3">
    <source>
        <dbReference type="Proteomes" id="UP000307440"/>
    </source>
</evidence>
<evidence type="ECO:0000256" key="1">
    <source>
        <dbReference type="SAM" id="MobiDB-lite"/>
    </source>
</evidence>